<protein>
    <submittedName>
        <fullName evidence="6">Aldehyde dehydrogenase</fullName>
    </submittedName>
</protein>
<dbReference type="FunFam" id="3.40.605.10:FF:000007">
    <property type="entry name" value="NAD/NADP-dependent betaine aldehyde dehydrogenase"/>
    <property type="match status" value="1"/>
</dbReference>
<dbReference type="InterPro" id="IPR016163">
    <property type="entry name" value="Ald_DH_C"/>
</dbReference>
<dbReference type="InterPro" id="IPR029510">
    <property type="entry name" value="Ald_DH_CS_GLU"/>
</dbReference>
<evidence type="ECO:0000256" key="2">
    <source>
        <dbReference type="ARBA" id="ARBA00023002"/>
    </source>
</evidence>
<dbReference type="SUPFAM" id="SSF53720">
    <property type="entry name" value="ALDH-like"/>
    <property type="match status" value="1"/>
</dbReference>
<dbReference type="GO" id="GO:0016620">
    <property type="term" value="F:oxidoreductase activity, acting on the aldehyde or oxo group of donors, NAD or NADP as acceptor"/>
    <property type="evidence" value="ECO:0007669"/>
    <property type="project" value="InterPro"/>
</dbReference>
<gene>
    <name evidence="6" type="ORF">AQI95_39195</name>
</gene>
<keyword evidence="7" id="KW-1185">Reference proteome</keyword>
<dbReference type="EMBL" id="LMWN01000064">
    <property type="protein sequence ID" value="KUM99424.1"/>
    <property type="molecule type" value="Genomic_DNA"/>
</dbReference>
<dbReference type="Pfam" id="PF00171">
    <property type="entry name" value="Aldedh"/>
    <property type="match status" value="1"/>
</dbReference>
<proteinExistence type="inferred from homology"/>
<dbReference type="OrthoDB" id="6882680at2"/>
<evidence type="ECO:0000313" key="6">
    <source>
        <dbReference type="EMBL" id="KUM99424.1"/>
    </source>
</evidence>
<accession>A0A101NUG8</accession>
<evidence type="ECO:0000256" key="3">
    <source>
        <dbReference type="PROSITE-ProRule" id="PRU10007"/>
    </source>
</evidence>
<dbReference type="RefSeq" id="WP_067135472.1">
    <property type="nucleotide sequence ID" value="NZ_KQ948229.1"/>
</dbReference>
<sequence>MQAVPHALMHIDGKWIDSTAHYEIRNPATEELVATLAKGSTEHADQAVAAAKAAFEEGTWRDTPPSERAAVLRRAADRLAQRSNELVRLQVNENGAPVRLAEALHIGTSLAHLRYQAELAQRYLFERPSAMLAPVLAAALIRREPIGVCAAIVPWNFPLVHAAWKIAPALAAGNTIVLKPDERAPLTLVEIVRELEAAGLPPGVLNLITGDGPEVGGRLVEHPHVRKISFTGSTRVGHDVLRRASDDFRHLTLELGGKSANIVLEDADVQTAVDGALFACMAYSGQICAAGSRLLLPDTLHDAFVERLIARVKTLRISDPLDPLTDIGPLISREKRDHVLDCVSAARKQGARIACGGGVPSGARFTRGHWVEPTIITDVTPDMRIAQDEVFGPVLAVLRYRTVEEAIEIANGTDYGLAAGIWSRDNQAALDIAARLEAGAVWINDWYALPPHFPLGGCKQSGIGRESGDHALDEYTEEKAVSIDLSGGVEGKLYSLVLGAEAP</sequence>
<dbReference type="InterPro" id="IPR016161">
    <property type="entry name" value="Ald_DH/histidinol_DH"/>
</dbReference>
<comment type="caution">
    <text evidence="6">The sequence shown here is derived from an EMBL/GenBank/DDBJ whole genome shotgun (WGS) entry which is preliminary data.</text>
</comment>
<comment type="similarity">
    <text evidence="1 4">Belongs to the aldehyde dehydrogenase family.</text>
</comment>
<dbReference type="PROSITE" id="PS00687">
    <property type="entry name" value="ALDEHYDE_DEHYDR_GLU"/>
    <property type="match status" value="1"/>
</dbReference>
<evidence type="ECO:0000256" key="1">
    <source>
        <dbReference type="ARBA" id="ARBA00009986"/>
    </source>
</evidence>
<evidence type="ECO:0000313" key="7">
    <source>
        <dbReference type="Proteomes" id="UP000053127"/>
    </source>
</evidence>
<reference evidence="6 7" key="1">
    <citation type="submission" date="2015-10" db="EMBL/GenBank/DDBJ databases">
        <title>Draft genome sequence of Streptomyces yokosukanensis DSM 40224, type strain for the species Streptomyces yokosukanensis.</title>
        <authorList>
            <person name="Ruckert C."/>
            <person name="Winkler A."/>
            <person name="Kalinowski J."/>
            <person name="Kampfer P."/>
            <person name="Glaeser S."/>
        </authorList>
    </citation>
    <scope>NUCLEOTIDE SEQUENCE [LARGE SCALE GENOMIC DNA]</scope>
    <source>
        <strain evidence="6 7">DSM 40224</strain>
    </source>
</reference>
<dbReference type="InterPro" id="IPR015590">
    <property type="entry name" value="Aldehyde_DH_dom"/>
</dbReference>
<dbReference type="Proteomes" id="UP000053127">
    <property type="component" value="Unassembled WGS sequence"/>
</dbReference>
<dbReference type="PANTHER" id="PTHR42804">
    <property type="entry name" value="ALDEHYDE DEHYDROGENASE"/>
    <property type="match status" value="1"/>
</dbReference>
<organism evidence="6 7">
    <name type="scientific">Streptomyces yokosukanensis</name>
    <dbReference type="NCBI Taxonomy" id="67386"/>
    <lineage>
        <taxon>Bacteria</taxon>
        <taxon>Bacillati</taxon>
        <taxon>Actinomycetota</taxon>
        <taxon>Actinomycetes</taxon>
        <taxon>Kitasatosporales</taxon>
        <taxon>Streptomycetaceae</taxon>
        <taxon>Streptomyces</taxon>
    </lineage>
</organism>
<feature type="active site" evidence="3">
    <location>
        <position position="254"/>
    </location>
</feature>
<dbReference type="InterPro" id="IPR016162">
    <property type="entry name" value="Ald_DH_N"/>
</dbReference>
<dbReference type="PANTHER" id="PTHR42804:SF1">
    <property type="entry name" value="ALDEHYDE DEHYDROGENASE-RELATED"/>
    <property type="match status" value="1"/>
</dbReference>
<evidence type="ECO:0000256" key="4">
    <source>
        <dbReference type="RuleBase" id="RU003345"/>
    </source>
</evidence>
<dbReference type="AlphaFoldDB" id="A0A101NUG8"/>
<dbReference type="FunFam" id="3.40.605.10:FF:000026">
    <property type="entry name" value="Aldehyde dehydrogenase, putative"/>
    <property type="match status" value="1"/>
</dbReference>
<dbReference type="Gene3D" id="3.40.605.10">
    <property type="entry name" value="Aldehyde Dehydrogenase, Chain A, domain 1"/>
    <property type="match status" value="1"/>
</dbReference>
<dbReference type="STRING" id="67386.AQI95_39195"/>
<dbReference type="Gene3D" id="3.40.309.10">
    <property type="entry name" value="Aldehyde Dehydrogenase, Chain A, domain 2"/>
    <property type="match status" value="1"/>
</dbReference>
<feature type="domain" description="Aldehyde dehydrogenase" evidence="5">
    <location>
        <begin position="15"/>
        <end position="481"/>
    </location>
</feature>
<evidence type="ECO:0000259" key="5">
    <source>
        <dbReference type="Pfam" id="PF00171"/>
    </source>
</evidence>
<dbReference type="FunFam" id="3.40.309.10:FF:000012">
    <property type="entry name" value="Betaine aldehyde dehydrogenase"/>
    <property type="match status" value="1"/>
</dbReference>
<name>A0A101NUG8_9ACTN</name>
<keyword evidence="2 4" id="KW-0560">Oxidoreductase</keyword>